<sequence length="105" mass="11442">MGEKLTKPESRPASATTSVSIETLSPTIERPESCACEYAERGAKGEIGVSCSISELAVGREKAEREREGLNKKLLEMSQSEDSALRMELRAEKAKRDQSNATRPG</sequence>
<dbReference type="GeneID" id="13399187"/>
<keyword evidence="4" id="KW-1185">Reference proteome</keyword>
<keyword evidence="1" id="KW-0175">Coiled coil</keyword>
<feature type="compositionally biased region" description="Polar residues" evidence="2">
    <location>
        <begin position="13"/>
        <end position="26"/>
    </location>
</feature>
<feature type="region of interest" description="Disordered" evidence="2">
    <location>
        <begin position="1"/>
        <end position="26"/>
    </location>
</feature>
<evidence type="ECO:0000256" key="2">
    <source>
        <dbReference type="SAM" id="MobiDB-lite"/>
    </source>
</evidence>
<feature type="compositionally biased region" description="Basic and acidic residues" evidence="2">
    <location>
        <begin position="1"/>
        <end position="10"/>
    </location>
</feature>
<accession>F9XS15</accession>
<protein>
    <submittedName>
        <fullName evidence="3">Uncharacterized protein</fullName>
    </submittedName>
</protein>
<dbReference type="KEGG" id="ztr:MYCGRDRAFT_98005"/>
<organism evidence="3 4">
    <name type="scientific">Zymoseptoria tritici (strain CBS 115943 / IPO323)</name>
    <name type="common">Speckled leaf blotch fungus</name>
    <name type="synonym">Septoria tritici</name>
    <dbReference type="NCBI Taxonomy" id="336722"/>
    <lineage>
        <taxon>Eukaryota</taxon>
        <taxon>Fungi</taxon>
        <taxon>Dikarya</taxon>
        <taxon>Ascomycota</taxon>
        <taxon>Pezizomycotina</taxon>
        <taxon>Dothideomycetes</taxon>
        <taxon>Dothideomycetidae</taxon>
        <taxon>Mycosphaerellales</taxon>
        <taxon>Mycosphaerellaceae</taxon>
        <taxon>Zymoseptoria</taxon>
    </lineage>
</organism>
<evidence type="ECO:0000313" key="3">
    <source>
        <dbReference type="EMBL" id="EGP81958.1"/>
    </source>
</evidence>
<gene>
    <name evidence="3" type="ORF">MYCGRDRAFT_98005</name>
</gene>
<evidence type="ECO:0000313" key="4">
    <source>
        <dbReference type="Proteomes" id="UP000008062"/>
    </source>
</evidence>
<dbReference type="EMBL" id="CM001215">
    <property type="protein sequence ID" value="EGP81958.1"/>
    <property type="molecule type" value="Genomic_DNA"/>
</dbReference>
<dbReference type="HOGENOM" id="CLU_2238748_0_0_1"/>
<dbReference type="VEuPathDB" id="FungiDB:ZTRI_20.8"/>
<evidence type="ECO:0000256" key="1">
    <source>
        <dbReference type="SAM" id="Coils"/>
    </source>
</evidence>
<dbReference type="InParanoid" id="F9XS15"/>
<name>F9XS15_ZYMTI</name>
<proteinExistence type="predicted"/>
<dbReference type="RefSeq" id="XP_003846982.1">
    <property type="nucleotide sequence ID" value="XM_003846934.1"/>
</dbReference>
<dbReference type="AlphaFoldDB" id="F9XS15"/>
<reference evidence="3 4" key="1">
    <citation type="journal article" date="2011" name="PLoS Genet.">
        <title>Finished genome of the fungal wheat pathogen Mycosphaerella graminicola reveals dispensome structure, chromosome plasticity, and stealth pathogenesis.</title>
        <authorList>
            <person name="Goodwin S.B."/>
            <person name="Ben M'barek S."/>
            <person name="Dhillon B."/>
            <person name="Wittenberg A.H.J."/>
            <person name="Crane C.F."/>
            <person name="Hane J.K."/>
            <person name="Foster A.J."/>
            <person name="Van der Lee T.A.J."/>
            <person name="Grimwood J."/>
            <person name="Aerts A."/>
            <person name="Antoniw J."/>
            <person name="Bailey A."/>
            <person name="Bluhm B."/>
            <person name="Bowler J."/>
            <person name="Bristow J."/>
            <person name="van der Burgt A."/>
            <person name="Canto-Canche B."/>
            <person name="Churchill A.C.L."/>
            <person name="Conde-Ferraez L."/>
            <person name="Cools H.J."/>
            <person name="Coutinho P.M."/>
            <person name="Csukai M."/>
            <person name="Dehal P."/>
            <person name="De Wit P."/>
            <person name="Donzelli B."/>
            <person name="van de Geest H.C."/>
            <person name="van Ham R.C.H.J."/>
            <person name="Hammond-Kosack K.E."/>
            <person name="Henrissat B."/>
            <person name="Kilian A."/>
            <person name="Kobayashi A.K."/>
            <person name="Koopmann E."/>
            <person name="Kourmpetis Y."/>
            <person name="Kuzniar A."/>
            <person name="Lindquist E."/>
            <person name="Lombard V."/>
            <person name="Maliepaard C."/>
            <person name="Martins N."/>
            <person name="Mehrabi R."/>
            <person name="Nap J.P.H."/>
            <person name="Ponomarenko A."/>
            <person name="Rudd J.J."/>
            <person name="Salamov A."/>
            <person name="Schmutz J."/>
            <person name="Schouten H.J."/>
            <person name="Shapiro H."/>
            <person name="Stergiopoulos I."/>
            <person name="Torriani S.F.F."/>
            <person name="Tu H."/>
            <person name="de Vries R.P."/>
            <person name="Waalwijk C."/>
            <person name="Ware S.B."/>
            <person name="Wiebenga A."/>
            <person name="Zwiers L.-H."/>
            <person name="Oliver R.P."/>
            <person name="Grigoriev I.V."/>
            <person name="Kema G.H.J."/>
        </authorList>
    </citation>
    <scope>NUCLEOTIDE SEQUENCE [LARGE SCALE GENOMIC DNA]</scope>
    <source>
        <strain evidence="4">CBS 115943 / IPO323</strain>
    </source>
</reference>
<feature type="coiled-coil region" evidence="1">
    <location>
        <begin position="53"/>
        <end position="80"/>
    </location>
</feature>
<dbReference type="Proteomes" id="UP000008062">
    <property type="component" value="Chromosome 20"/>
</dbReference>